<dbReference type="eggNOG" id="KOG1208">
    <property type="taxonomic scope" value="Eukaryota"/>
</dbReference>
<dbReference type="InterPro" id="IPR002347">
    <property type="entry name" value="SDR_fam"/>
</dbReference>
<dbReference type="SUPFAM" id="SSF51735">
    <property type="entry name" value="NAD(P)-binding Rossmann-fold domains"/>
    <property type="match status" value="1"/>
</dbReference>
<dbReference type="InterPro" id="IPR036291">
    <property type="entry name" value="NAD(P)-bd_dom_sf"/>
</dbReference>
<dbReference type="GO" id="GO:0016491">
    <property type="term" value="F:oxidoreductase activity"/>
    <property type="evidence" value="ECO:0007669"/>
    <property type="project" value="UniProtKB-KW"/>
</dbReference>
<name>M7SMH9_EUTLA</name>
<evidence type="ECO:0000313" key="3">
    <source>
        <dbReference type="Proteomes" id="UP000012174"/>
    </source>
</evidence>
<gene>
    <name evidence="2" type="ORF">UCREL1_7623</name>
</gene>
<evidence type="ECO:0000256" key="1">
    <source>
        <dbReference type="ARBA" id="ARBA00023002"/>
    </source>
</evidence>
<sequence>MGAQFSQFFPPKPTFTEADLESQDGKVFLITVGSSGIGYELAKILYGKNARVYIATRSEREALQAIADIKRTAVSSSGSLVFLQLGLSDLSGIKESVDEFKAKESKLDVLWNNAAPPPVAGGDRCRERWISGFRPGNMDL</sequence>
<dbReference type="OrthoDB" id="191139at2759"/>
<dbReference type="KEGG" id="ela:UCREL1_7623"/>
<organism evidence="2 3">
    <name type="scientific">Eutypa lata (strain UCR-EL1)</name>
    <name type="common">Grapevine dieback disease fungus</name>
    <name type="synonym">Eutypa armeniacae</name>
    <dbReference type="NCBI Taxonomy" id="1287681"/>
    <lineage>
        <taxon>Eukaryota</taxon>
        <taxon>Fungi</taxon>
        <taxon>Dikarya</taxon>
        <taxon>Ascomycota</taxon>
        <taxon>Pezizomycotina</taxon>
        <taxon>Sordariomycetes</taxon>
        <taxon>Xylariomycetidae</taxon>
        <taxon>Xylariales</taxon>
        <taxon>Diatrypaceae</taxon>
        <taxon>Eutypa</taxon>
    </lineage>
</organism>
<dbReference type="Proteomes" id="UP000012174">
    <property type="component" value="Unassembled WGS sequence"/>
</dbReference>
<dbReference type="EMBL" id="KB706874">
    <property type="protein sequence ID" value="EMR65407.1"/>
    <property type="molecule type" value="Genomic_DNA"/>
</dbReference>
<evidence type="ECO:0000313" key="2">
    <source>
        <dbReference type="EMBL" id="EMR65407.1"/>
    </source>
</evidence>
<keyword evidence="1" id="KW-0560">Oxidoreductase</keyword>
<protein>
    <submittedName>
        <fullName evidence="2">Putative short-chain dehydrogenase protein</fullName>
    </submittedName>
</protein>
<proteinExistence type="predicted"/>
<keyword evidence="3" id="KW-1185">Reference proteome</keyword>
<dbReference type="AlphaFoldDB" id="M7SMH9"/>
<dbReference type="PANTHER" id="PTHR43157:SF31">
    <property type="entry name" value="PHOSPHATIDYLINOSITOL-GLYCAN BIOSYNTHESIS CLASS F PROTEIN"/>
    <property type="match status" value="1"/>
</dbReference>
<dbReference type="PANTHER" id="PTHR43157">
    <property type="entry name" value="PHOSPHATIDYLINOSITOL-GLYCAN BIOSYNTHESIS CLASS F PROTEIN-RELATED"/>
    <property type="match status" value="1"/>
</dbReference>
<accession>M7SMH9</accession>
<dbReference type="OMA" id="MGARNEK"/>
<reference evidence="3" key="1">
    <citation type="journal article" date="2013" name="Genome Announc.">
        <title>Draft genome sequence of the grapevine dieback fungus Eutypa lata UCR-EL1.</title>
        <authorList>
            <person name="Blanco-Ulate B."/>
            <person name="Rolshausen P.E."/>
            <person name="Cantu D."/>
        </authorList>
    </citation>
    <scope>NUCLEOTIDE SEQUENCE [LARGE SCALE GENOMIC DNA]</scope>
    <source>
        <strain evidence="3">UCR-EL1</strain>
    </source>
</reference>
<dbReference type="Pfam" id="PF00106">
    <property type="entry name" value="adh_short"/>
    <property type="match status" value="1"/>
</dbReference>
<dbReference type="Gene3D" id="3.40.50.720">
    <property type="entry name" value="NAD(P)-binding Rossmann-like Domain"/>
    <property type="match status" value="1"/>
</dbReference>
<dbReference type="HOGENOM" id="CLU_1835170_0_0_1"/>